<evidence type="ECO:0000313" key="3">
    <source>
        <dbReference type="RefSeq" id="XP_006868095.1"/>
    </source>
</evidence>
<sequence length="335" mass="37694">MCPPLSVRYQQEDVSYLRESWVYQLQHGPPMQLCFLCFKAAFLDLKELLELEAWGDEDWDLDFMDYVDPGPEQGDSPGPGPSWGQGQAAESEGLGQNFNFVPTELTPQEVVPLELDPEDTDWTQGLPWRIEKSHLCPHWLNHPVLWHGFLKTDLPPGEPIVLQLGCTQTLDPAQAQDRLLCLQFITIVGCLDSIYFRRMVPCRALQMPDQGWEVLLEPKEVWVVRLQDALQQQQKLQQWKLSVLEPSAFGPHDELVPADLALQKRGFTLLSHSPLDQSDPEPGPSESRLLSAAEGQELGTLELWVSGPMGPVMETSALAEASSVQDFSRGCEPRE</sequence>
<dbReference type="GO" id="GO:0005634">
    <property type="term" value="C:nucleus"/>
    <property type="evidence" value="ECO:0007669"/>
    <property type="project" value="TreeGrafter"/>
</dbReference>
<dbReference type="Pfam" id="PF15553">
    <property type="entry name" value="TEX19"/>
    <property type="match status" value="1"/>
</dbReference>
<dbReference type="OrthoDB" id="9797797at2759"/>
<dbReference type="PANTHER" id="PTHR31387">
    <property type="entry name" value="TESTIS-EXPRESSED PROTEIN 19"/>
    <property type="match status" value="1"/>
</dbReference>
<dbReference type="RefSeq" id="XP_006868095.1">
    <property type="nucleotide sequence ID" value="XM_006868033.1"/>
</dbReference>
<dbReference type="AlphaFoldDB" id="A0A9B0WV39"/>
<feature type="region of interest" description="Disordered" evidence="1">
    <location>
        <begin position="65"/>
        <end position="89"/>
    </location>
</feature>
<accession>A0A9B0WV39</accession>
<protein>
    <submittedName>
        <fullName evidence="3">Testis-expressed protein 19.2-like</fullName>
    </submittedName>
</protein>
<proteinExistence type="predicted"/>
<keyword evidence="2" id="KW-1185">Reference proteome</keyword>
<reference evidence="3" key="1">
    <citation type="submission" date="2025-08" db="UniProtKB">
        <authorList>
            <consortium name="RefSeq"/>
        </authorList>
    </citation>
    <scope>IDENTIFICATION</scope>
    <source>
        <tissue evidence="3">Spleen</tissue>
    </source>
</reference>
<dbReference type="GeneID" id="102830998"/>
<name>A0A9B0WV39_CHRAS</name>
<dbReference type="InterPro" id="IPR029093">
    <property type="entry name" value="TEX19"/>
</dbReference>
<evidence type="ECO:0000256" key="1">
    <source>
        <dbReference type="SAM" id="MobiDB-lite"/>
    </source>
</evidence>
<dbReference type="GO" id="GO:0001890">
    <property type="term" value="P:placenta development"/>
    <property type="evidence" value="ECO:0007669"/>
    <property type="project" value="TreeGrafter"/>
</dbReference>
<dbReference type="PANTHER" id="PTHR31387:SF0">
    <property type="entry name" value="TESTIS-EXPRESSED PROTEIN 19"/>
    <property type="match status" value="1"/>
</dbReference>
<evidence type="ECO:0000313" key="2">
    <source>
        <dbReference type="Proteomes" id="UP000504623"/>
    </source>
</evidence>
<dbReference type="Proteomes" id="UP000504623">
    <property type="component" value="Unplaced"/>
</dbReference>
<gene>
    <name evidence="3" type="primary">LOC102830998</name>
</gene>
<dbReference type="GO" id="GO:0008584">
    <property type="term" value="P:male gonad development"/>
    <property type="evidence" value="ECO:0007669"/>
    <property type="project" value="TreeGrafter"/>
</dbReference>
<dbReference type="GO" id="GO:0007283">
    <property type="term" value="P:spermatogenesis"/>
    <property type="evidence" value="ECO:0007669"/>
    <property type="project" value="TreeGrafter"/>
</dbReference>
<organism evidence="2 3">
    <name type="scientific">Chrysochloris asiatica</name>
    <name type="common">Cape golden mole</name>
    <dbReference type="NCBI Taxonomy" id="185453"/>
    <lineage>
        <taxon>Eukaryota</taxon>
        <taxon>Metazoa</taxon>
        <taxon>Chordata</taxon>
        <taxon>Craniata</taxon>
        <taxon>Vertebrata</taxon>
        <taxon>Euteleostomi</taxon>
        <taxon>Mammalia</taxon>
        <taxon>Eutheria</taxon>
        <taxon>Afrotheria</taxon>
        <taxon>Chrysochloridae</taxon>
        <taxon>Chrysochlorinae</taxon>
        <taxon>Chrysochloris</taxon>
    </lineage>
</organism>
<dbReference type="GO" id="GO:0005737">
    <property type="term" value="C:cytoplasm"/>
    <property type="evidence" value="ECO:0007669"/>
    <property type="project" value="TreeGrafter"/>
</dbReference>